<keyword evidence="1" id="KW-0732">Signal</keyword>
<dbReference type="Gene3D" id="3.20.20.370">
    <property type="entry name" value="Glycoside hydrolase/deacetylase"/>
    <property type="match status" value="1"/>
</dbReference>
<evidence type="ECO:0000259" key="2">
    <source>
        <dbReference type="PROSITE" id="PS51677"/>
    </source>
</evidence>
<dbReference type="GO" id="GO:0005975">
    <property type="term" value="P:carbohydrate metabolic process"/>
    <property type="evidence" value="ECO:0007669"/>
    <property type="project" value="InterPro"/>
</dbReference>
<reference evidence="3 4" key="1">
    <citation type="journal article" date="2019" name="Nat. Microbiol.">
        <title>Mediterranean grassland soil C-N compound turnover is dependent on rainfall and depth, and is mediated by genomically divergent microorganisms.</title>
        <authorList>
            <person name="Diamond S."/>
            <person name="Andeer P.F."/>
            <person name="Li Z."/>
            <person name="Crits-Christoph A."/>
            <person name="Burstein D."/>
            <person name="Anantharaman K."/>
            <person name="Lane K.R."/>
            <person name="Thomas B.C."/>
            <person name="Pan C."/>
            <person name="Northen T.R."/>
            <person name="Banfield J.F."/>
        </authorList>
    </citation>
    <scope>NUCLEOTIDE SEQUENCE [LARGE SCALE GENOMIC DNA]</scope>
    <source>
        <strain evidence="3">WS_11</strain>
    </source>
</reference>
<sequence>MSITSMWISGVKAVSHATGLSSLLAKRHAGVRILMFHEVGGEDYSTREFERQITYVRDRYDLVSIDEALEALATNQRHSPPKLLLTFDDGLRNHFQEVYPVLVRLVVPAVFYVCPGLIERQQWLWNHDARARIEALAPEARRRFTDEAGAPDGTPLATIEWLKLLPAPRRRDVTARLQELTPEFTPTAAQHQRFDLMSWAELLSLDPRLVTVGSHTLTHPILTGLEPEEAFKEVRASRDWLEDRLKRPVQHFCFPNGLTSPAVTASLNGIYRSAVTTVQRIARHGDDPMALPRLSAAKQLERLSWRLHRPTP</sequence>
<dbReference type="GO" id="GO:0016810">
    <property type="term" value="F:hydrolase activity, acting on carbon-nitrogen (but not peptide) bonds"/>
    <property type="evidence" value="ECO:0007669"/>
    <property type="project" value="InterPro"/>
</dbReference>
<dbReference type="InterPro" id="IPR051398">
    <property type="entry name" value="Polysacch_Deacetylase"/>
</dbReference>
<dbReference type="AlphaFoldDB" id="A0A538UCG7"/>
<dbReference type="CDD" id="cd10918">
    <property type="entry name" value="CE4_NodB_like_5s_6s"/>
    <property type="match status" value="1"/>
</dbReference>
<gene>
    <name evidence="3" type="ORF">E6K81_03955</name>
</gene>
<dbReference type="InterPro" id="IPR011330">
    <property type="entry name" value="Glyco_hydro/deAcase_b/a-brl"/>
</dbReference>
<dbReference type="EMBL" id="VBPB01000057">
    <property type="protein sequence ID" value="TMQ73608.1"/>
    <property type="molecule type" value="Genomic_DNA"/>
</dbReference>
<comment type="caution">
    <text evidence="3">The sequence shown here is derived from an EMBL/GenBank/DDBJ whole genome shotgun (WGS) entry which is preliminary data.</text>
</comment>
<dbReference type="SUPFAM" id="SSF88713">
    <property type="entry name" value="Glycoside hydrolase/deacetylase"/>
    <property type="match status" value="1"/>
</dbReference>
<evidence type="ECO:0000313" key="3">
    <source>
        <dbReference type="EMBL" id="TMQ73608.1"/>
    </source>
</evidence>
<evidence type="ECO:0000313" key="4">
    <source>
        <dbReference type="Proteomes" id="UP000319771"/>
    </source>
</evidence>
<dbReference type="PANTHER" id="PTHR34216:SF7">
    <property type="entry name" value="POLY-BETA-1,6-N-ACETYL-D-GLUCOSAMINE N-DEACETYLASE"/>
    <property type="match status" value="1"/>
</dbReference>
<dbReference type="PROSITE" id="PS51677">
    <property type="entry name" value="NODB"/>
    <property type="match status" value="1"/>
</dbReference>
<dbReference type="PANTHER" id="PTHR34216">
    <property type="match status" value="1"/>
</dbReference>
<proteinExistence type="predicted"/>
<protein>
    <recommendedName>
        <fullName evidence="2">NodB homology domain-containing protein</fullName>
    </recommendedName>
</protein>
<evidence type="ECO:0000256" key="1">
    <source>
        <dbReference type="ARBA" id="ARBA00022729"/>
    </source>
</evidence>
<dbReference type="Proteomes" id="UP000319771">
    <property type="component" value="Unassembled WGS sequence"/>
</dbReference>
<feature type="domain" description="NodB homology" evidence="2">
    <location>
        <begin position="81"/>
        <end position="312"/>
    </location>
</feature>
<dbReference type="Pfam" id="PF01522">
    <property type="entry name" value="Polysacc_deac_1"/>
    <property type="match status" value="2"/>
</dbReference>
<name>A0A538UCG7_UNCEI</name>
<organism evidence="3 4">
    <name type="scientific">Eiseniibacteriota bacterium</name>
    <dbReference type="NCBI Taxonomy" id="2212470"/>
    <lineage>
        <taxon>Bacteria</taxon>
        <taxon>Candidatus Eiseniibacteriota</taxon>
    </lineage>
</organism>
<accession>A0A538UCG7</accession>
<dbReference type="InterPro" id="IPR002509">
    <property type="entry name" value="NODB_dom"/>
</dbReference>